<feature type="signal peptide" evidence="2">
    <location>
        <begin position="1"/>
        <end position="21"/>
    </location>
</feature>
<accession>A0A6N3F796</accession>
<feature type="chain" id="PRO_5038469474" evidence="2">
    <location>
        <begin position="22"/>
        <end position="1217"/>
    </location>
</feature>
<organism evidence="3">
    <name type="scientific">Clostridium paraputrificum</name>
    <dbReference type="NCBI Taxonomy" id="29363"/>
    <lineage>
        <taxon>Bacteria</taxon>
        <taxon>Bacillati</taxon>
        <taxon>Bacillota</taxon>
        <taxon>Clostridia</taxon>
        <taxon>Eubacteriales</taxon>
        <taxon>Clostridiaceae</taxon>
        <taxon>Clostridium</taxon>
    </lineage>
</organism>
<name>A0A6N3F796_9CLOT</name>
<dbReference type="RefSeq" id="WP_156561788.1">
    <property type="nucleotide sequence ID" value="NZ_CACRTV010000057.1"/>
</dbReference>
<gene>
    <name evidence="3" type="ORF">CPLFYP93_02423</name>
</gene>
<evidence type="ECO:0000256" key="2">
    <source>
        <dbReference type="SAM" id="SignalP"/>
    </source>
</evidence>
<sequence>MKRLFKFLVVPFLLGVAFVYATPKSASAGVWDNAYDYYSTYGSPKKVANKKIYWATRSGSATTKNRYTIEAWRISGDVGYHRDLTQKTQGYSVPSGTAGSRSNADSNNNSFVYHPSSVQSGGYRYDLYYIDLEKMRQEDSDMEALFNRAHANKSEVTLRLDSLTFYSVSSGQWWSGTADRYGNVASLAGINQGYNDNRYGSTLGEAKGMNAGMFSSISFDGWYNQIIHVPYDQIPQKIEPTKPTVDFVSIKDDEEWVTRVDGASWVRPTSADKAPDWTRIYSRGFQDWPYPGYPRGNNRVYSHFLRFLGEDGHSEKIQMTTGNANYRYDYQNEILLNNISPQFRRWTSGTYEHSEAYTWVKFALDNKDYNIDLYVDSENGKYDGYYTKNKIKTDGKAPTVDTIPTIDDGNVDTAVITFHNAGDVRGEGDSTRAGVGMATKDEIDQSIKIYKPGQENNAVYVYVTQRTETYVDEYGVQRYDLKWIINYNDAKFNSLGLKEYYGELKFKIHLEDWLSNTYESGEYSLHRADPTPEGAKVSLNSWHYSAPNDNVKWVNTKDKFQVQTWVWSNPQFSTLPAGYPTETEFMLPDKYADVATVSKNTQSNVTGFGLSSKGLAIKYEETDKAGVTRKGITSQRDLIAKSTAIGKIYTPTSTGATDWMGTKYPLGEEVTEIHGYKVAVDDTKPAGTSVKVGRTESQISVKDSESGLKKVTLVADGETLLDKTYRDLDTINPSQKKVTSDTIIVDTKQHDTGKLTVVDNVGNTTVVDLKDLLTKTTSQIEINDVPIITPPGGSFPNGIDQGIKGWASLNPQGVEKDGRRYLKVEATGGVTKNPVPGFTPIFRLRGSGPEITFTSADIMATGSPKLSVADATKNPIYIDDNYNTPNAPALKYTTNSTEAKIYWDAMEDPLRDYNFIVDSKVSNRENFIKELETTGGVKFASGYDHYNLKVYRVSGNGVKPTAGQKPIIDKETKELEFNLNMWESGWLYVECTMYDFNGNPSGTTRVWFNHDQPTLYTDISVTVTAIKDIDWEKATYPFEYGYGIDAPGEVVEHTHGKDYDKFPLGKNYKFNNKPIAQGYAINYNIIKESREELNDLTIRYKYYGDNGELLTMKSKGELLSTIDNKEGTNYTKQVLSSSELARLNKSTVDRIPVYLKHFAPVDVEAYKPNGELYTGNVTVKVEFVSHVDGKEFTRGLRLYTFTTTETALDDLEGDKQR</sequence>
<dbReference type="AlphaFoldDB" id="A0A6N3F796"/>
<protein>
    <submittedName>
        <fullName evidence="3">Uncharacterized protein</fullName>
    </submittedName>
</protein>
<dbReference type="EMBL" id="CACRTV010000057">
    <property type="protein sequence ID" value="VYU47880.1"/>
    <property type="molecule type" value="Genomic_DNA"/>
</dbReference>
<feature type="region of interest" description="Disordered" evidence="1">
    <location>
        <begin position="89"/>
        <end position="113"/>
    </location>
</feature>
<evidence type="ECO:0000313" key="3">
    <source>
        <dbReference type="EMBL" id="VYU47880.1"/>
    </source>
</evidence>
<reference evidence="3" key="1">
    <citation type="submission" date="2019-11" db="EMBL/GenBank/DDBJ databases">
        <authorList>
            <person name="Feng L."/>
        </authorList>
    </citation>
    <scope>NUCLEOTIDE SEQUENCE</scope>
    <source>
        <strain evidence="3">CParaputrificumLFYP93</strain>
    </source>
</reference>
<proteinExistence type="predicted"/>
<evidence type="ECO:0000256" key="1">
    <source>
        <dbReference type="SAM" id="MobiDB-lite"/>
    </source>
</evidence>
<keyword evidence="2" id="KW-0732">Signal</keyword>